<reference evidence="2" key="1">
    <citation type="journal article" date="2020" name="Stud. Mycol.">
        <title>101 Dothideomycetes genomes: a test case for predicting lifestyles and emergence of pathogens.</title>
        <authorList>
            <person name="Haridas S."/>
            <person name="Albert R."/>
            <person name="Binder M."/>
            <person name="Bloem J."/>
            <person name="Labutti K."/>
            <person name="Salamov A."/>
            <person name="Andreopoulos B."/>
            <person name="Baker S."/>
            <person name="Barry K."/>
            <person name="Bills G."/>
            <person name="Bluhm B."/>
            <person name="Cannon C."/>
            <person name="Castanera R."/>
            <person name="Culley D."/>
            <person name="Daum C."/>
            <person name="Ezra D."/>
            <person name="Gonzalez J."/>
            <person name="Henrissat B."/>
            <person name="Kuo A."/>
            <person name="Liang C."/>
            <person name="Lipzen A."/>
            <person name="Lutzoni F."/>
            <person name="Magnuson J."/>
            <person name="Mondo S."/>
            <person name="Nolan M."/>
            <person name="Ohm R."/>
            <person name="Pangilinan J."/>
            <person name="Park H.-J."/>
            <person name="Ramirez L."/>
            <person name="Alfaro M."/>
            <person name="Sun H."/>
            <person name="Tritt A."/>
            <person name="Yoshinaga Y."/>
            <person name="Zwiers L.-H."/>
            <person name="Turgeon B."/>
            <person name="Goodwin S."/>
            <person name="Spatafora J."/>
            <person name="Crous P."/>
            <person name="Grigoriev I."/>
        </authorList>
    </citation>
    <scope>NUCLEOTIDE SEQUENCE</scope>
    <source>
        <strain evidence="2">CBS 113818</strain>
    </source>
</reference>
<feature type="region of interest" description="Disordered" evidence="1">
    <location>
        <begin position="41"/>
        <end position="98"/>
    </location>
</feature>
<proteinExistence type="predicted"/>
<dbReference type="OrthoDB" id="5309037at2759"/>
<evidence type="ECO:0000313" key="2">
    <source>
        <dbReference type="EMBL" id="KAF2823547.1"/>
    </source>
</evidence>
<evidence type="ECO:0000256" key="1">
    <source>
        <dbReference type="SAM" id="MobiDB-lite"/>
    </source>
</evidence>
<sequence>MKEEAEAAVDAAKGVLQDLVVVVSLVRTLTDSFGSASDLYRKLKRKSKSDSHSSDDAKEDREKRRRRPGRKRRDSSSESDRTRGRSHHISWNVGSKKEDYSDSDEELICTSSSQVLAEYDRGYKRIGEGFARGDLVTQNQLQSQIIQLQRTLLSIHQDYMLSTYLTPSSSHSHLVRLIQTTRSARLASIQALHMQYQRMLPLEGPIMPDPYRTIPGAFPLSPHRHDSATRRRRSKSRGRSRSRSPDRAKVPGTITIQPYPHPNPAISPKPHPHGHKLFCVYARDLQDHSRLPLTDNYKPGGDNMCPFCHAHMPMRPGKAWEIIANGCNEDGTHKRRIFMVQNRFAVKCHREETGFACVLCARLRKSDTVCREVKALMEHLWKEHTVEELEKDDDIFELDD</sequence>
<dbReference type="EMBL" id="MU006232">
    <property type="protein sequence ID" value="KAF2823547.1"/>
    <property type="molecule type" value="Genomic_DNA"/>
</dbReference>
<feature type="compositionally biased region" description="Basic and acidic residues" evidence="1">
    <location>
        <begin position="74"/>
        <end position="83"/>
    </location>
</feature>
<keyword evidence="3" id="KW-1185">Reference proteome</keyword>
<gene>
    <name evidence="2" type="ORF">CC86DRAFT_372485</name>
</gene>
<dbReference type="AlphaFoldDB" id="A0A6A6ZT72"/>
<feature type="compositionally biased region" description="Basic residues" evidence="1">
    <location>
        <begin position="230"/>
        <end position="242"/>
    </location>
</feature>
<evidence type="ECO:0000313" key="3">
    <source>
        <dbReference type="Proteomes" id="UP000799424"/>
    </source>
</evidence>
<accession>A0A6A6ZT72</accession>
<organism evidence="2 3">
    <name type="scientific">Ophiobolus disseminans</name>
    <dbReference type="NCBI Taxonomy" id="1469910"/>
    <lineage>
        <taxon>Eukaryota</taxon>
        <taxon>Fungi</taxon>
        <taxon>Dikarya</taxon>
        <taxon>Ascomycota</taxon>
        <taxon>Pezizomycotina</taxon>
        <taxon>Dothideomycetes</taxon>
        <taxon>Pleosporomycetidae</taxon>
        <taxon>Pleosporales</taxon>
        <taxon>Pleosporineae</taxon>
        <taxon>Phaeosphaeriaceae</taxon>
        <taxon>Ophiobolus</taxon>
    </lineage>
</organism>
<protein>
    <submittedName>
        <fullName evidence="2">Uncharacterized protein</fullName>
    </submittedName>
</protein>
<feature type="region of interest" description="Disordered" evidence="1">
    <location>
        <begin position="213"/>
        <end position="261"/>
    </location>
</feature>
<feature type="compositionally biased region" description="Basic and acidic residues" evidence="1">
    <location>
        <begin position="48"/>
        <end position="62"/>
    </location>
</feature>
<name>A0A6A6ZT72_9PLEO</name>
<dbReference type="Proteomes" id="UP000799424">
    <property type="component" value="Unassembled WGS sequence"/>
</dbReference>
<feature type="compositionally biased region" description="Basic residues" evidence="1">
    <location>
        <begin position="63"/>
        <end position="73"/>
    </location>
</feature>
<dbReference type="PANTHER" id="PTHR42354">
    <property type="entry name" value="C2H2-TYPE DOMAIN-CONTAINING PROTEIN"/>
    <property type="match status" value="1"/>
</dbReference>
<dbReference type="PANTHER" id="PTHR42354:SF1">
    <property type="entry name" value="C2H2-TYPE DOMAIN-CONTAINING PROTEIN"/>
    <property type="match status" value="1"/>
</dbReference>